<evidence type="ECO:0000313" key="2">
    <source>
        <dbReference type="Proteomes" id="UP000215059"/>
    </source>
</evidence>
<dbReference type="InterPro" id="IPR018690">
    <property type="entry name" value="DUF2187"/>
</dbReference>
<evidence type="ECO:0000313" key="1">
    <source>
        <dbReference type="EMBL" id="OYD57542.1"/>
    </source>
</evidence>
<evidence type="ECO:0008006" key="3">
    <source>
        <dbReference type="Google" id="ProtNLM"/>
    </source>
</evidence>
<dbReference type="Pfam" id="PF09953">
    <property type="entry name" value="DUF2187"/>
    <property type="match status" value="1"/>
</dbReference>
<organism evidence="1 2">
    <name type="scientific">Fictibacillus aquaticus</name>
    <dbReference type="NCBI Taxonomy" id="2021314"/>
    <lineage>
        <taxon>Bacteria</taxon>
        <taxon>Bacillati</taxon>
        <taxon>Bacillota</taxon>
        <taxon>Bacilli</taxon>
        <taxon>Bacillales</taxon>
        <taxon>Fictibacillaceae</taxon>
        <taxon>Fictibacillus</taxon>
    </lineage>
</organism>
<dbReference type="RefSeq" id="WP_094252892.1">
    <property type="nucleotide sequence ID" value="NZ_JBHLXL010000001.1"/>
</dbReference>
<accession>A0A235F8G9</accession>
<keyword evidence="2" id="KW-1185">Reference proteome</keyword>
<dbReference type="Proteomes" id="UP000215059">
    <property type="component" value="Unassembled WGS sequence"/>
</dbReference>
<gene>
    <name evidence="1" type="ORF">CGZ90_12795</name>
</gene>
<dbReference type="AlphaFoldDB" id="A0A235F8G9"/>
<sequence>MENVESLGVKTGDTIVTTKGWKGVVTATLTNTVVVDFSSMENFQELFEHEKQVVRVADIKELIAK</sequence>
<dbReference type="EMBL" id="NOII01000003">
    <property type="protein sequence ID" value="OYD57542.1"/>
    <property type="molecule type" value="Genomic_DNA"/>
</dbReference>
<comment type="caution">
    <text evidence="1">The sequence shown here is derived from an EMBL/GenBank/DDBJ whole genome shotgun (WGS) entry which is preliminary data.</text>
</comment>
<reference evidence="1 2" key="1">
    <citation type="submission" date="2017-07" db="EMBL/GenBank/DDBJ databases">
        <title>Fictibacillus sp. nov. GDSW-R2A3 Genome sequencing and assembly.</title>
        <authorList>
            <person name="Mayilraj S."/>
        </authorList>
    </citation>
    <scope>NUCLEOTIDE SEQUENCE [LARGE SCALE GENOMIC DNA]</scope>
    <source>
        <strain evidence="1 2">GDSW-R2A3</strain>
    </source>
</reference>
<proteinExistence type="predicted"/>
<protein>
    <recommendedName>
        <fullName evidence="3">DUF2187 domain-containing protein</fullName>
    </recommendedName>
</protein>
<name>A0A235F8G9_9BACL</name>